<evidence type="ECO:0000313" key="5">
    <source>
        <dbReference type="EMBL" id="KAL1541027.1"/>
    </source>
</evidence>
<evidence type="ECO:0000256" key="1">
    <source>
        <dbReference type="ARBA" id="ARBA00004123"/>
    </source>
</evidence>
<dbReference type="AlphaFoldDB" id="A0ABD1GA74"/>
<sequence length="284" mass="31982">MQDPEFYEFLKEHDKELFGFDEYDLDDNLQTDAKDDDDEEEVDDDSAEHSDPETAMEEETSTNVITTTVFSTMSSSVFNKGLEIWTGVVCAYSNEADLRPLAYPLTQIIIGIDANSDFVNKKQTTVALLLNDTVAESFLEDEKKSGSGTRPLSQYVVTLRQRAKERSGTLIESSVLIGDRSSKFGSKISSDDDEYDDSEMEDNASALLSVHYSKQQKNVSNKSTNKHTEEMALDDDIVEDLVLSSDEDVPLSDSFERDQQARSSKKRKHGSDMHKGKKKRMHGR</sequence>
<comment type="caution">
    <text evidence="5">The sequence shown here is derived from an EMBL/GenBank/DDBJ whole genome shotgun (WGS) entry which is preliminary data.</text>
</comment>
<feature type="compositionally biased region" description="Acidic residues" evidence="4">
    <location>
        <begin position="23"/>
        <end position="46"/>
    </location>
</feature>
<feature type="region of interest" description="Disordered" evidence="4">
    <location>
        <begin position="248"/>
        <end position="284"/>
    </location>
</feature>
<dbReference type="Proteomes" id="UP001567538">
    <property type="component" value="Unassembled WGS sequence"/>
</dbReference>
<accession>A0ABD1GA74</accession>
<proteinExistence type="inferred from homology"/>
<feature type="compositionally biased region" description="Basic residues" evidence="4">
    <location>
        <begin position="263"/>
        <end position="284"/>
    </location>
</feature>
<keyword evidence="6" id="KW-1185">Reference proteome</keyword>
<organism evidence="5 6">
    <name type="scientific">Salvia divinorum</name>
    <name type="common">Maria pastora</name>
    <name type="synonym">Diviner's sage</name>
    <dbReference type="NCBI Taxonomy" id="28513"/>
    <lineage>
        <taxon>Eukaryota</taxon>
        <taxon>Viridiplantae</taxon>
        <taxon>Streptophyta</taxon>
        <taxon>Embryophyta</taxon>
        <taxon>Tracheophyta</taxon>
        <taxon>Spermatophyta</taxon>
        <taxon>Magnoliopsida</taxon>
        <taxon>eudicotyledons</taxon>
        <taxon>Gunneridae</taxon>
        <taxon>Pentapetalae</taxon>
        <taxon>asterids</taxon>
        <taxon>lamiids</taxon>
        <taxon>Lamiales</taxon>
        <taxon>Lamiaceae</taxon>
        <taxon>Nepetoideae</taxon>
        <taxon>Mentheae</taxon>
        <taxon>Salviinae</taxon>
        <taxon>Salvia</taxon>
        <taxon>Salvia subgen. Calosphace</taxon>
    </lineage>
</organism>
<name>A0ABD1GA74_SALDI</name>
<feature type="region of interest" description="Disordered" evidence="4">
    <location>
        <begin position="23"/>
        <end position="61"/>
    </location>
</feature>
<gene>
    <name evidence="5" type="ORF">AAHA92_25298</name>
</gene>
<dbReference type="InterPro" id="IPR005343">
    <property type="entry name" value="Noc2"/>
</dbReference>
<comment type="similarity">
    <text evidence="2">Belongs to the NOC2 family.</text>
</comment>
<evidence type="ECO:0000256" key="3">
    <source>
        <dbReference type="ARBA" id="ARBA00023242"/>
    </source>
</evidence>
<dbReference type="PANTHER" id="PTHR12687">
    <property type="entry name" value="NUCLEOLAR COMPLEX 2 AND RAD4-RELATED"/>
    <property type="match status" value="1"/>
</dbReference>
<evidence type="ECO:0000256" key="2">
    <source>
        <dbReference type="ARBA" id="ARBA00005907"/>
    </source>
</evidence>
<dbReference type="EMBL" id="JBEAFC010000009">
    <property type="protein sequence ID" value="KAL1541027.1"/>
    <property type="molecule type" value="Genomic_DNA"/>
</dbReference>
<comment type="subcellular location">
    <subcellularLocation>
        <location evidence="1">Nucleus</location>
    </subcellularLocation>
</comment>
<evidence type="ECO:0000313" key="6">
    <source>
        <dbReference type="Proteomes" id="UP001567538"/>
    </source>
</evidence>
<feature type="region of interest" description="Disordered" evidence="4">
    <location>
        <begin position="213"/>
        <end position="235"/>
    </location>
</feature>
<dbReference type="PANTHER" id="PTHR12687:SF4">
    <property type="entry name" value="NUCLEOLAR COMPLEX PROTEIN 2 HOMOLOG"/>
    <property type="match status" value="1"/>
</dbReference>
<keyword evidence="3" id="KW-0539">Nucleus</keyword>
<reference evidence="5 6" key="1">
    <citation type="submission" date="2024-06" db="EMBL/GenBank/DDBJ databases">
        <title>A chromosome level genome sequence of Diviner's sage (Salvia divinorum).</title>
        <authorList>
            <person name="Ford S.A."/>
            <person name="Ro D.-K."/>
            <person name="Ness R.W."/>
            <person name="Phillips M.A."/>
        </authorList>
    </citation>
    <scope>NUCLEOTIDE SEQUENCE [LARGE SCALE GENOMIC DNA]</scope>
    <source>
        <strain evidence="5">SAF-2024a</strain>
        <tissue evidence="5">Leaf</tissue>
    </source>
</reference>
<evidence type="ECO:0000256" key="4">
    <source>
        <dbReference type="SAM" id="MobiDB-lite"/>
    </source>
</evidence>
<dbReference type="GO" id="GO:0005634">
    <property type="term" value="C:nucleus"/>
    <property type="evidence" value="ECO:0007669"/>
    <property type="project" value="UniProtKB-SubCell"/>
</dbReference>
<protein>
    <submittedName>
        <fullName evidence="5">Noc2p family</fullName>
    </submittedName>
</protein>
<feature type="compositionally biased region" description="Polar residues" evidence="4">
    <location>
        <begin position="213"/>
        <end position="223"/>
    </location>
</feature>